<sequence>MGEKWGKIKQLSTTKPCIILVLSQRNPERITSQDTCSESIISSERSLEDEIICKIPTDDNVADPLTKPLARVKHVAHACSIGMQYLDTNS</sequence>
<name>A0AA38SYW6_9ASTR</name>
<evidence type="ECO:0000313" key="2">
    <source>
        <dbReference type="Proteomes" id="UP001172457"/>
    </source>
</evidence>
<dbReference type="AlphaFoldDB" id="A0AA38SYW6"/>
<accession>A0AA38SYW6</accession>
<keyword evidence="2" id="KW-1185">Reference proteome</keyword>
<evidence type="ECO:0000313" key="1">
    <source>
        <dbReference type="EMBL" id="KAJ9547398.1"/>
    </source>
</evidence>
<dbReference type="Proteomes" id="UP001172457">
    <property type="component" value="Chromosome 5"/>
</dbReference>
<protein>
    <submittedName>
        <fullName evidence="1">Uncharacterized protein</fullName>
    </submittedName>
</protein>
<gene>
    <name evidence="1" type="ORF">OSB04_019941</name>
</gene>
<dbReference type="EMBL" id="JARYMX010000005">
    <property type="protein sequence ID" value="KAJ9547398.1"/>
    <property type="molecule type" value="Genomic_DNA"/>
</dbReference>
<reference evidence="1" key="1">
    <citation type="submission" date="2023-03" db="EMBL/GenBank/DDBJ databases">
        <title>Chromosome-scale reference genome and RAD-based genetic map of yellow starthistle (Centaurea solstitialis) reveal putative structural variation and QTLs associated with invader traits.</title>
        <authorList>
            <person name="Reatini B."/>
            <person name="Cang F.A."/>
            <person name="Jiang Q."/>
            <person name="Mckibben M.T.W."/>
            <person name="Barker M.S."/>
            <person name="Rieseberg L.H."/>
            <person name="Dlugosch K.M."/>
        </authorList>
    </citation>
    <scope>NUCLEOTIDE SEQUENCE</scope>
    <source>
        <strain evidence="1">CAN-66</strain>
        <tissue evidence="1">Leaf</tissue>
    </source>
</reference>
<organism evidence="1 2">
    <name type="scientific">Centaurea solstitialis</name>
    <name type="common">yellow star-thistle</name>
    <dbReference type="NCBI Taxonomy" id="347529"/>
    <lineage>
        <taxon>Eukaryota</taxon>
        <taxon>Viridiplantae</taxon>
        <taxon>Streptophyta</taxon>
        <taxon>Embryophyta</taxon>
        <taxon>Tracheophyta</taxon>
        <taxon>Spermatophyta</taxon>
        <taxon>Magnoliopsida</taxon>
        <taxon>eudicotyledons</taxon>
        <taxon>Gunneridae</taxon>
        <taxon>Pentapetalae</taxon>
        <taxon>asterids</taxon>
        <taxon>campanulids</taxon>
        <taxon>Asterales</taxon>
        <taxon>Asteraceae</taxon>
        <taxon>Carduoideae</taxon>
        <taxon>Cardueae</taxon>
        <taxon>Centaureinae</taxon>
        <taxon>Centaurea</taxon>
    </lineage>
</organism>
<comment type="caution">
    <text evidence="1">The sequence shown here is derived from an EMBL/GenBank/DDBJ whole genome shotgun (WGS) entry which is preliminary data.</text>
</comment>
<proteinExistence type="predicted"/>